<dbReference type="Pfam" id="PF09664">
    <property type="entry name" value="DUF2399"/>
    <property type="match status" value="1"/>
</dbReference>
<dbReference type="NCBIfam" id="TIGR02679">
    <property type="entry name" value="TIGR02679 family protein"/>
    <property type="match status" value="1"/>
</dbReference>
<accession>A0ABS5NWP6</accession>
<feature type="domain" description="Conserved hypothetical protein CHP02679 N terminus" evidence="2">
    <location>
        <begin position="47"/>
        <end position="263"/>
    </location>
</feature>
<dbReference type="InterPro" id="IPR024465">
    <property type="entry name" value="DUF2399"/>
</dbReference>
<dbReference type="EMBL" id="JAGYPM010000004">
    <property type="protein sequence ID" value="MBS4192250.1"/>
    <property type="molecule type" value="Genomic_DNA"/>
</dbReference>
<feature type="domain" description="DUF2399" evidence="1">
    <location>
        <begin position="285"/>
        <end position="441"/>
    </location>
</feature>
<proteinExistence type="predicted"/>
<dbReference type="InterPro" id="IPR013495">
    <property type="entry name" value="CHP02679"/>
</dbReference>
<organism evidence="3 4">
    <name type="scientific">Cytobacillus citreus</name>
    <dbReference type="NCBI Taxonomy" id="2833586"/>
    <lineage>
        <taxon>Bacteria</taxon>
        <taxon>Bacillati</taxon>
        <taxon>Bacillota</taxon>
        <taxon>Bacilli</taxon>
        <taxon>Bacillales</taxon>
        <taxon>Bacillaceae</taxon>
        <taxon>Cytobacillus</taxon>
    </lineage>
</organism>
<dbReference type="Pfam" id="PF11796">
    <property type="entry name" value="DUF3323"/>
    <property type="match status" value="1"/>
</dbReference>
<name>A0ABS5NWP6_9BACI</name>
<evidence type="ECO:0000259" key="2">
    <source>
        <dbReference type="Pfam" id="PF11796"/>
    </source>
</evidence>
<evidence type="ECO:0000313" key="4">
    <source>
        <dbReference type="Proteomes" id="UP000681027"/>
    </source>
</evidence>
<evidence type="ECO:0000259" key="1">
    <source>
        <dbReference type="Pfam" id="PF09664"/>
    </source>
</evidence>
<comment type="caution">
    <text evidence="3">The sequence shown here is derived from an EMBL/GenBank/DDBJ whole genome shotgun (WGS) entry which is preliminary data.</text>
</comment>
<reference evidence="3 4" key="1">
    <citation type="submission" date="2021-05" db="EMBL/GenBank/DDBJ databases">
        <title>Novel Bacillus species.</title>
        <authorList>
            <person name="Liu G."/>
        </authorList>
    </citation>
    <scope>NUCLEOTIDE SEQUENCE [LARGE SCALE GENOMIC DNA]</scope>
    <source>
        <strain evidence="3 4">FJAT-49705</strain>
    </source>
</reference>
<keyword evidence="4" id="KW-1185">Reference proteome</keyword>
<gene>
    <name evidence="3" type="ORF">KHA94_18970</name>
</gene>
<protein>
    <submittedName>
        <fullName evidence="3">TIGR02679 family protein</fullName>
    </submittedName>
</protein>
<evidence type="ECO:0000313" key="3">
    <source>
        <dbReference type="EMBL" id="MBS4192250.1"/>
    </source>
</evidence>
<dbReference type="InterPro" id="IPR024466">
    <property type="entry name" value="CHP02679_N"/>
</dbReference>
<dbReference type="Proteomes" id="UP000681027">
    <property type="component" value="Unassembled WGS sequence"/>
</dbReference>
<dbReference type="RefSeq" id="WP_213103680.1">
    <property type="nucleotide sequence ID" value="NZ_JAGYPM010000004.1"/>
</dbReference>
<sequence length="448" mass="52016">MGRGRIKGVIGLNERLQECIQYFKEEPGLSRLLPKLIERYRSLGRIGGSVQLTGLKPYEKEALSAFFRKDYTRQASATISFTLFENALAKTKYFELAIIDILEAYEGREIKTNSEKQLLIENEKSAFFYELKQEVPEIEDWLSFIERKGRGSRLFHSLYEKDCLELKKILLLVAEAIKSLPQNGQFERLPFFSQRITKNPHAFDLDTELGRAFIHSLQFSLHQKGEWSIIKNKLNTEEVNEILQAFHIFRDDLLNFVTVSGIKGWKNDRIDATIEAAADNRTVLILPLREILKLTSARPHIGKRVFIVENSGVCSAILDRWQLPFYPPLISTNGQFKLAALMLLDLFVQEEIEIYYSGDFDPEGLLMAQRMKLRHSKHVTLWRYSPHDYLKSLSTKEIAIDKLAQLNRLHIPDLESVKTELLKTYRAGYQEELIEELVSDMERYYLTL</sequence>